<dbReference type="Proteomes" id="UP000652760">
    <property type="component" value="Unassembled WGS sequence"/>
</dbReference>
<keyword evidence="2" id="KW-1185">Reference proteome</keyword>
<organism evidence="1 2">
    <name type="scientific">Azospirillum endophyticum</name>
    <dbReference type="NCBI Taxonomy" id="2800326"/>
    <lineage>
        <taxon>Bacteria</taxon>
        <taxon>Pseudomonadati</taxon>
        <taxon>Pseudomonadota</taxon>
        <taxon>Alphaproteobacteria</taxon>
        <taxon>Rhodospirillales</taxon>
        <taxon>Azospirillaceae</taxon>
        <taxon>Azospirillum</taxon>
    </lineage>
</organism>
<name>A0ABS1FAY9_9PROT</name>
<evidence type="ECO:0000313" key="2">
    <source>
        <dbReference type="Proteomes" id="UP000652760"/>
    </source>
</evidence>
<dbReference type="RefSeq" id="WP_200197232.1">
    <property type="nucleotide sequence ID" value="NZ_JAENHM010000064.1"/>
</dbReference>
<reference evidence="2" key="1">
    <citation type="submission" date="2021-01" db="EMBL/GenBank/DDBJ databases">
        <title>Genome public.</title>
        <authorList>
            <person name="Liu C."/>
            <person name="Sun Q."/>
        </authorList>
    </citation>
    <scope>NUCLEOTIDE SEQUENCE [LARGE SCALE GENOMIC DNA]</scope>
    <source>
        <strain evidence="2">YIM B02556</strain>
    </source>
</reference>
<proteinExistence type="predicted"/>
<comment type="caution">
    <text evidence="1">The sequence shown here is derived from an EMBL/GenBank/DDBJ whole genome shotgun (WGS) entry which is preliminary data.</text>
</comment>
<accession>A0ABS1FAY9</accession>
<evidence type="ECO:0000313" key="1">
    <source>
        <dbReference type="EMBL" id="MBK1840590.1"/>
    </source>
</evidence>
<sequence>MSPGDLHRLDDLQRFPFLDKATLRNRQVAVAPCGDLVAVPEREIV</sequence>
<gene>
    <name evidence="1" type="ORF">JHL17_24610</name>
</gene>
<protein>
    <submittedName>
        <fullName evidence="1">Uncharacterized protein</fullName>
    </submittedName>
</protein>
<dbReference type="EMBL" id="JAENHM010000064">
    <property type="protein sequence ID" value="MBK1840590.1"/>
    <property type="molecule type" value="Genomic_DNA"/>
</dbReference>